<dbReference type="GO" id="GO:0005524">
    <property type="term" value="F:ATP binding"/>
    <property type="evidence" value="ECO:0007669"/>
    <property type="project" value="UniProtKB-KW"/>
</dbReference>
<dbReference type="SUPFAM" id="SSF100920">
    <property type="entry name" value="Heat shock protein 70kD (HSP70), peptide-binding domain"/>
    <property type="match status" value="1"/>
</dbReference>
<dbReference type="Proteomes" id="UP000290289">
    <property type="component" value="Chromosome 8"/>
</dbReference>
<dbReference type="PANTHER" id="PTHR19375">
    <property type="entry name" value="HEAT SHOCK PROTEIN 70KDA"/>
    <property type="match status" value="1"/>
</dbReference>
<dbReference type="EMBL" id="RDQH01000334">
    <property type="protein sequence ID" value="RXH92564.1"/>
    <property type="molecule type" value="Genomic_DNA"/>
</dbReference>
<keyword evidence="5" id="KW-1185">Reference proteome</keyword>
<comment type="caution">
    <text evidence="4">The sequence shown here is derived from an EMBL/GenBank/DDBJ whole genome shotgun (WGS) entry which is preliminary data.</text>
</comment>
<keyword evidence="1" id="KW-0547">Nucleotide-binding</keyword>
<dbReference type="InterPro" id="IPR013126">
    <property type="entry name" value="Hsp_70_fam"/>
</dbReference>
<dbReference type="AlphaFoldDB" id="A0A498JEU3"/>
<evidence type="ECO:0000256" key="1">
    <source>
        <dbReference type="ARBA" id="ARBA00022741"/>
    </source>
</evidence>
<dbReference type="PROSITE" id="PS01036">
    <property type="entry name" value="HSP70_3"/>
    <property type="match status" value="1"/>
</dbReference>
<dbReference type="SUPFAM" id="SSF53067">
    <property type="entry name" value="Actin-like ATPase domain"/>
    <property type="match status" value="1"/>
</dbReference>
<evidence type="ECO:0000256" key="3">
    <source>
        <dbReference type="SAM" id="SignalP"/>
    </source>
</evidence>
<dbReference type="Gene3D" id="3.90.640.10">
    <property type="entry name" value="Actin, Chain A, domain 4"/>
    <property type="match status" value="1"/>
</dbReference>
<feature type="signal peptide" evidence="3">
    <location>
        <begin position="1"/>
        <end position="17"/>
    </location>
</feature>
<dbReference type="InterPro" id="IPR018181">
    <property type="entry name" value="Heat_shock_70_CS"/>
</dbReference>
<dbReference type="PRINTS" id="PR00301">
    <property type="entry name" value="HEATSHOCK70"/>
</dbReference>
<keyword evidence="2" id="KW-0067">ATP-binding</keyword>
<dbReference type="Gene3D" id="2.60.34.10">
    <property type="entry name" value="Substrate Binding Domain Of DNAk, Chain A, domain 1"/>
    <property type="match status" value="1"/>
</dbReference>
<keyword evidence="3" id="KW-0732">Signal</keyword>
<protein>
    <submittedName>
        <fullName evidence="4">Uncharacterized protein</fullName>
    </submittedName>
</protein>
<dbReference type="Pfam" id="PF00012">
    <property type="entry name" value="HSP70"/>
    <property type="match status" value="1"/>
</dbReference>
<proteinExistence type="predicted"/>
<evidence type="ECO:0000313" key="5">
    <source>
        <dbReference type="Proteomes" id="UP000290289"/>
    </source>
</evidence>
<name>A0A498JEU3_MALDO</name>
<evidence type="ECO:0000313" key="4">
    <source>
        <dbReference type="EMBL" id="RXH92564.1"/>
    </source>
</evidence>
<organism evidence="4 5">
    <name type="scientific">Malus domestica</name>
    <name type="common">Apple</name>
    <name type="synonym">Pyrus malus</name>
    <dbReference type="NCBI Taxonomy" id="3750"/>
    <lineage>
        <taxon>Eukaryota</taxon>
        <taxon>Viridiplantae</taxon>
        <taxon>Streptophyta</taxon>
        <taxon>Embryophyta</taxon>
        <taxon>Tracheophyta</taxon>
        <taxon>Spermatophyta</taxon>
        <taxon>Magnoliopsida</taxon>
        <taxon>eudicotyledons</taxon>
        <taxon>Gunneridae</taxon>
        <taxon>Pentapetalae</taxon>
        <taxon>rosids</taxon>
        <taxon>fabids</taxon>
        <taxon>Rosales</taxon>
        <taxon>Rosaceae</taxon>
        <taxon>Amygdaloideae</taxon>
        <taxon>Maleae</taxon>
        <taxon>Malus</taxon>
    </lineage>
</organism>
<feature type="chain" id="PRO_5019853363" evidence="3">
    <location>
        <begin position="18"/>
        <end position="429"/>
    </location>
</feature>
<accession>A0A498JEU3</accession>
<dbReference type="InterPro" id="IPR029047">
    <property type="entry name" value="HSP70_peptide-bd_sf"/>
</dbReference>
<sequence>MAFLQLFLMLVMGVVMGHFLYILVPYAGSNVTDFGVDKPQKVDDTETKNHNANTANGRASKNIVVYHLGGGSFDVSILRIHGDRFEVKAMSSSGDAHLGGVDFNRKLMNHLIKKSYFPNVGNDVKTMEECERIKKALTTIGDAEELPLTREMYEKLVKISIKRTMGLVEEALENSGLKKVEIDDVVVVGGSSRIPLVQESLKKMFDGKQLYKGINSDEDVAFGAAVLGGVLSEEGGYETKDLRLLDVASFTLGVRAAELSAPMIPRNTIIPTQKHWIFYAIENSISIPVYECKQIGMKDCRELARLRLSGTAPSFRVPESRINVTFEVDANGILHVGATKCKEPGFDLEADESRHVVEVEETITIVRMGMGIEALDLVLCPSFTDRPVLHFLHKRVISYKAMQAATKILKRAVVQVLYDKLVFDFQHSP</sequence>
<dbReference type="GO" id="GO:0140662">
    <property type="term" value="F:ATP-dependent protein folding chaperone"/>
    <property type="evidence" value="ECO:0007669"/>
    <property type="project" value="InterPro"/>
</dbReference>
<gene>
    <name evidence="4" type="ORF">DVH24_033460</name>
</gene>
<reference evidence="4 5" key="1">
    <citation type="submission" date="2018-10" db="EMBL/GenBank/DDBJ databases">
        <title>A high-quality apple genome assembly.</title>
        <authorList>
            <person name="Hu J."/>
        </authorList>
    </citation>
    <scope>NUCLEOTIDE SEQUENCE [LARGE SCALE GENOMIC DNA]</scope>
    <source>
        <strain evidence="5">cv. HFTH1</strain>
        <tissue evidence="4">Young leaf</tissue>
    </source>
</reference>
<dbReference type="Gene3D" id="3.30.420.40">
    <property type="match status" value="2"/>
</dbReference>
<dbReference type="STRING" id="3750.A0A498JEU3"/>
<evidence type="ECO:0000256" key="2">
    <source>
        <dbReference type="ARBA" id="ARBA00022840"/>
    </source>
</evidence>
<dbReference type="InterPro" id="IPR043129">
    <property type="entry name" value="ATPase_NBD"/>
</dbReference>